<keyword evidence="4" id="KW-1185">Reference proteome</keyword>
<dbReference type="SMART" id="SM00382">
    <property type="entry name" value="AAA"/>
    <property type="match status" value="1"/>
</dbReference>
<dbReference type="Gene3D" id="3.40.50.300">
    <property type="entry name" value="P-loop containing nucleotide triphosphate hydrolases"/>
    <property type="match status" value="1"/>
</dbReference>
<dbReference type="Pfam" id="PF25472">
    <property type="entry name" value="DUF7902"/>
    <property type="match status" value="1"/>
</dbReference>
<dbReference type="SUPFAM" id="SSF52540">
    <property type="entry name" value="P-loop containing nucleoside triphosphate hydrolases"/>
    <property type="match status" value="1"/>
</dbReference>
<dbReference type="OrthoDB" id="9814769at2"/>
<feature type="domain" description="AAA+ ATPase" evidence="2">
    <location>
        <begin position="1248"/>
        <end position="1398"/>
    </location>
</feature>
<evidence type="ECO:0000259" key="2">
    <source>
        <dbReference type="SMART" id="SM00382"/>
    </source>
</evidence>
<proteinExistence type="predicted"/>
<reference evidence="3 4" key="1">
    <citation type="submission" date="2015-02" db="EMBL/GenBank/DDBJ databases">
        <authorList>
            <person name="Ju K.-S."/>
            <person name="Doroghazi J.R."/>
            <person name="Metcalf W."/>
        </authorList>
    </citation>
    <scope>NUCLEOTIDE SEQUENCE [LARGE SCALE GENOMIC DNA]</scope>
    <source>
        <strain evidence="3 4">ATCC 31215</strain>
    </source>
</reference>
<dbReference type="InterPro" id="IPR020958">
    <property type="entry name" value="DUF3686"/>
</dbReference>
<dbReference type="Pfam" id="PF07728">
    <property type="entry name" value="AAA_5"/>
    <property type="match status" value="1"/>
</dbReference>
<dbReference type="InterPro" id="IPR011704">
    <property type="entry name" value="ATPase_dyneun-rel_AAA"/>
</dbReference>
<dbReference type="InterPro" id="IPR057224">
    <property type="entry name" value="DUF7902"/>
</dbReference>
<gene>
    <name evidence="3" type="ORF">VM95_05155</name>
</gene>
<dbReference type="InterPro" id="IPR003593">
    <property type="entry name" value="AAA+_ATPase"/>
</dbReference>
<feature type="region of interest" description="Disordered" evidence="1">
    <location>
        <begin position="168"/>
        <end position="216"/>
    </location>
</feature>
<dbReference type="EMBL" id="JZKH01000006">
    <property type="protein sequence ID" value="KJS63100.1"/>
    <property type="molecule type" value="Genomic_DNA"/>
</dbReference>
<evidence type="ECO:0000256" key="1">
    <source>
        <dbReference type="SAM" id="MobiDB-lite"/>
    </source>
</evidence>
<feature type="compositionally biased region" description="Basic and acidic residues" evidence="1">
    <location>
        <begin position="168"/>
        <end position="185"/>
    </location>
</feature>
<organism evidence="3 4">
    <name type="scientific">Streptomyces rubellomurinus (strain ATCC 31215)</name>
    <dbReference type="NCBI Taxonomy" id="359131"/>
    <lineage>
        <taxon>Bacteria</taxon>
        <taxon>Bacillati</taxon>
        <taxon>Actinomycetota</taxon>
        <taxon>Actinomycetes</taxon>
        <taxon>Kitasatosporales</taxon>
        <taxon>Streptomycetaceae</taxon>
        <taxon>Streptomyces</taxon>
    </lineage>
</organism>
<comment type="caution">
    <text evidence="3">The sequence shown here is derived from an EMBL/GenBank/DDBJ whole genome shotgun (WGS) entry which is preliminary data.</text>
</comment>
<dbReference type="GO" id="GO:0005524">
    <property type="term" value="F:ATP binding"/>
    <property type="evidence" value="ECO:0007669"/>
    <property type="project" value="InterPro"/>
</dbReference>
<dbReference type="Pfam" id="PF12458">
    <property type="entry name" value="DUF3686"/>
    <property type="match status" value="1"/>
</dbReference>
<sequence length="1578" mass="169905">MDATAASASDTRLDAGTYEVLRDRLARAAAELADRATALNARRVAEFGGGELRLAGTGRLTTARACLPQDLTAAGGLLLLGTRPVEPGGDDEDFTAALTVHHPDLSPAPAAGTLLDDPRLRQDLADLRRYFRDARLDRLRPTAGRLLAVFRTGPAAADVRVLRWLAPDEGRPSYHDGRGERDHTPADGQQLDWTPLTRDDQLPAAPGTPPRADLAGELHLGVDGGRLTLTAPDGRALHHEPLAEALQTLADARIAHARLGTLLLVRVRPYQEETVRHLVVHLPTGTVTRIDALGQACLRLPADQGVAFPGGCHLADGTVRTFDQPVDGLAYERTVVSPNGEDVLYEFRSPVDGRALLQPYNSVRQEAAAPLACQGYALLDDGTLIALRPAEDGPARMHPVQLWRTPFTSERHAAEQPPGHGPLARIGNADLVRGLADCLALARLAAAGADTPAGHRAVLAACTRTADRHHWLGQDGLGDLAAPLAEIHDTARRVIAEYEAIAQLTAHAAGQVAEAAEHVEGLLRTARGETLADAAEWVDRLAGLRRAQGRVEALRELPRVRVDRVDALAAHLAEGLAEAAGRAVDRLAEPTAFAPHRRRAGDLAEACAAIATAAEAAPLFERLGEQSEALQTVSELVGTLDLADATTRTAVLDRLADVLGLLNRARAALTVRRRELRTREAAAEFAAETALLAQAVTAALAAADTPESCDDQLGRLLLRIEQLETRFADADPALGEQLADRRAEIHDALTARRQHLLEERARRADRLAASADRILDTLHRRLAALDTAAEIDAAFAADPTAVKLRDLAARLTELGDRVRAEELTGRLRAARGRARRALRDRAELAGDGPGTLRLGRHLFAVTTQRPELTLLPWRGRPAFTLTGTDYRSPVTDPAFAATERYWARPLPSETPALYRAEYLAASLLLAAEPGALPPDLDLLEYVRRAAEQRPDEGYQRGVHDHDAALLLGALLRLDARAGLLRHPAEARAAAQLYWAHGTDERQRLVWHTRARSLALARRAFGVAVPALDELAAELGAAVAEFVPGAAGAGQYLVAELAAAEPVFAYSTGASALLDKFRAAPESAGLTEALTALPDEPSLLPVRRQLAAAWLESAATDADPGDLAEAAAALLCPALPRRAAEGAVGARLTGLLGDHPRVRGGALDLRLDELLARVREFEAVEVPGHRAYQRLRTELLAAEHARLRLDQYRPAPLNGFVRNRLIDQVYLPLVGDNLAKQLGTAEAGGPVDRSGLLLLVSPPGYGKTTLVEYLAERLGLLLVSVSGPALGHRVTSLDPAEAPDATSRRELEKLNFALHAGDNVLLYLDDVQHTSPEFLQRFIPLCDAQRRIDGVWDGEARAWDLRGKRFAVVMAANPYTESGRLFRLPDMLANRADVWNLGDAVAGREDLFALSFVENALPANPHLAALATAERADLDTLLARASGTPGGQLGAAWPAAEVERTTAVLAGLLHLRGTVLAVNRAYLASAAQDDRARTEPPFLLQGSYRNMAKLAQRLDPALTRPELDALLTEHYRAEAQPLGADTEAQLLKLAELRGTLTPEQARRWAELKRAWRPDRVERP</sequence>
<protein>
    <submittedName>
        <fullName evidence="3">DNA repair ATPase</fullName>
    </submittedName>
</protein>
<name>A0A0F2TLE2_STRR3</name>
<accession>A0A0F2TLE2</accession>
<dbReference type="GO" id="GO:0016887">
    <property type="term" value="F:ATP hydrolysis activity"/>
    <property type="evidence" value="ECO:0007669"/>
    <property type="project" value="InterPro"/>
</dbReference>
<dbReference type="RefSeq" id="WP_052707151.1">
    <property type="nucleotide sequence ID" value="NZ_JZKH01000006.1"/>
</dbReference>
<evidence type="ECO:0000313" key="4">
    <source>
        <dbReference type="Proteomes" id="UP000033699"/>
    </source>
</evidence>
<evidence type="ECO:0000313" key="3">
    <source>
        <dbReference type="EMBL" id="KJS63100.1"/>
    </source>
</evidence>
<dbReference type="InterPro" id="IPR027417">
    <property type="entry name" value="P-loop_NTPase"/>
</dbReference>
<dbReference type="PATRIC" id="fig|359131.3.peg.5604"/>
<dbReference type="Proteomes" id="UP000033699">
    <property type="component" value="Unassembled WGS sequence"/>
</dbReference>